<accession>A0ABZ0HRU8</accession>
<dbReference type="CDD" id="cd17470">
    <property type="entry name" value="T3SS_Flik_C"/>
    <property type="match status" value="1"/>
</dbReference>
<dbReference type="Proteomes" id="UP001626536">
    <property type="component" value="Chromosome"/>
</dbReference>
<feature type="region of interest" description="Disordered" evidence="1">
    <location>
        <begin position="642"/>
        <end position="718"/>
    </location>
</feature>
<keyword evidence="3" id="KW-0969">Cilium</keyword>
<dbReference type="InterPro" id="IPR021136">
    <property type="entry name" value="Flagellar_hook_control-like_C"/>
</dbReference>
<feature type="region of interest" description="Disordered" evidence="1">
    <location>
        <begin position="86"/>
        <end position="130"/>
    </location>
</feature>
<dbReference type="InterPro" id="IPR038610">
    <property type="entry name" value="FliK-like_C_sf"/>
</dbReference>
<evidence type="ECO:0000313" key="4">
    <source>
        <dbReference type="Proteomes" id="UP001626536"/>
    </source>
</evidence>
<sequence length="718" mass="70527">MNSVDGFAQNRPMLLDISGASGDSKAASSDGLHSDARATDAFADVLSNLSIRSGQTGGAASQASQSSSTMPGLVHQSFLFKTGSIGAAEQDAPTPTTTAPTTTNGASSFASAAGEGADAADGAPTGGANGELSVGAEAITTVAAIGGMLDESKTAAAQAVVFGQDLSVPPSAARQAARAQDGEAAPAPAPPGDPKLASDGDPLYPISAFDDARQEDGIAGTASPPSRSLADGSTTFSSPVSTRPGAFHEDSASGNGTSSPKATASAAAMAPSAAPVRSDSTLTSESTKPSGFGSETSNAASAKGDVSRKNSHAGPESSSSGPLPAGAAIFGGLPAALGTLVGAPRWGAAPAASTSLAATKELSTGAPPSASASFAPGASPVQFPPAPNVISATLPDFDDEIKATATTSEPLSAAKGSLLPSAAASRAISSTAGAAQQAAQVASLSQRAAPDPAMGRGANQEPDLLQTLNLPTSGATQTLEQEFAAQQASASSDPGANFSNAAPVKITILDQHTHYPPAAGLSPTQQIIDRIAADFSPTAISSSMTAAAQSNGAAGMAGAGGSQPATSSVKTLDLQLEPESLGRVTIQLRLSGARLELQVVAANPQTMRMIGDDKDLLVGRLHAAGYSVDALVVKAGDGPGATGQSGFGAGQGGSDQSAGQANSQASPQAPTPGASQYGERSANDRSSTQRDREQPQSSTSDDLPDSLGRRAAGGDLYV</sequence>
<feature type="compositionally biased region" description="Gly residues" evidence="1">
    <location>
        <begin position="642"/>
        <end position="653"/>
    </location>
</feature>
<reference evidence="3 4" key="1">
    <citation type="submission" date="2023-10" db="EMBL/GenBank/DDBJ databases">
        <title>Novel methanotroph of the genus Methylocapsa from a subarctic wetland.</title>
        <authorList>
            <person name="Belova S.E."/>
            <person name="Oshkin I.Y."/>
            <person name="Miroshnikov K."/>
            <person name="Dedysh S.N."/>
        </authorList>
    </citation>
    <scope>NUCLEOTIDE SEQUENCE [LARGE SCALE GENOMIC DNA]</scope>
    <source>
        <strain evidence="3 4">RX1</strain>
    </source>
</reference>
<dbReference type="Pfam" id="PF02120">
    <property type="entry name" value="Flg_hook"/>
    <property type="match status" value="1"/>
</dbReference>
<feature type="compositionally biased region" description="Polar residues" evidence="1">
    <location>
        <begin position="278"/>
        <end position="300"/>
    </location>
</feature>
<keyword evidence="4" id="KW-1185">Reference proteome</keyword>
<feature type="domain" description="Flagellar hook-length control protein-like C-terminal" evidence="2">
    <location>
        <begin position="563"/>
        <end position="640"/>
    </location>
</feature>
<feature type="compositionally biased region" description="Basic and acidic residues" evidence="1">
    <location>
        <begin position="681"/>
        <end position="694"/>
    </location>
</feature>
<gene>
    <name evidence="3" type="ORF">RZS28_12600</name>
</gene>
<evidence type="ECO:0000259" key="2">
    <source>
        <dbReference type="Pfam" id="PF02120"/>
    </source>
</evidence>
<evidence type="ECO:0000256" key="1">
    <source>
        <dbReference type="SAM" id="MobiDB-lite"/>
    </source>
</evidence>
<feature type="compositionally biased region" description="Low complexity" evidence="1">
    <location>
        <begin position="258"/>
        <end position="275"/>
    </location>
</feature>
<dbReference type="EMBL" id="CP136862">
    <property type="protein sequence ID" value="WOJ88651.1"/>
    <property type="molecule type" value="Genomic_DNA"/>
</dbReference>
<protein>
    <submittedName>
        <fullName evidence="3">Flagellar hook-length control protein FliK</fullName>
    </submittedName>
</protein>
<feature type="compositionally biased region" description="Polar residues" evidence="1">
    <location>
        <begin position="223"/>
        <end position="241"/>
    </location>
</feature>
<feature type="compositionally biased region" description="Low complexity" evidence="1">
    <location>
        <begin position="654"/>
        <end position="668"/>
    </location>
</feature>
<feature type="compositionally biased region" description="Low complexity" evidence="1">
    <location>
        <begin position="313"/>
        <end position="328"/>
    </location>
</feature>
<keyword evidence="3" id="KW-0282">Flagellum</keyword>
<proteinExistence type="predicted"/>
<feature type="region of interest" description="Disordered" evidence="1">
    <location>
        <begin position="360"/>
        <end position="379"/>
    </location>
</feature>
<feature type="compositionally biased region" description="Low complexity" evidence="1">
    <location>
        <begin position="169"/>
        <end position="186"/>
    </location>
</feature>
<keyword evidence="3" id="KW-0966">Cell projection</keyword>
<organism evidence="3 4">
    <name type="scientific">Methylocapsa polymorpha</name>
    <dbReference type="NCBI Taxonomy" id="3080828"/>
    <lineage>
        <taxon>Bacteria</taxon>
        <taxon>Pseudomonadati</taxon>
        <taxon>Pseudomonadota</taxon>
        <taxon>Alphaproteobacteria</taxon>
        <taxon>Hyphomicrobiales</taxon>
        <taxon>Beijerinckiaceae</taxon>
        <taxon>Methylocapsa</taxon>
    </lineage>
</organism>
<dbReference type="Gene3D" id="3.30.750.140">
    <property type="match status" value="1"/>
</dbReference>
<dbReference type="RefSeq" id="WP_407338090.1">
    <property type="nucleotide sequence ID" value="NZ_CP136862.1"/>
</dbReference>
<feature type="region of interest" description="Disordered" evidence="1">
    <location>
        <begin position="169"/>
        <end position="328"/>
    </location>
</feature>
<feature type="compositionally biased region" description="Low complexity" evidence="1">
    <location>
        <begin position="92"/>
        <end position="123"/>
    </location>
</feature>
<name>A0ABZ0HRU8_9HYPH</name>
<evidence type="ECO:0000313" key="3">
    <source>
        <dbReference type="EMBL" id="WOJ88651.1"/>
    </source>
</evidence>